<evidence type="ECO:0000313" key="2">
    <source>
        <dbReference type="Proteomes" id="UP000490800"/>
    </source>
</evidence>
<gene>
    <name evidence="1" type="ORF">EDM21_03315</name>
</gene>
<name>A0A7X3FF78_9BACL</name>
<dbReference type="Proteomes" id="UP000490800">
    <property type="component" value="Unassembled WGS sequence"/>
</dbReference>
<reference evidence="1 2" key="1">
    <citation type="journal article" date="2019" name="Microorganisms">
        <title>Paenibacillus lutrae sp. nov., A Chitinolytic Species Isolated from A River Otter in Castril Natural Park, Granada, Spain.</title>
        <authorList>
            <person name="Rodriguez M."/>
            <person name="Reina J.C."/>
            <person name="Bejar V."/>
            <person name="Llamas I."/>
        </authorList>
    </citation>
    <scope>NUCLEOTIDE SEQUENCE [LARGE SCALE GENOMIC DNA]</scope>
    <source>
        <strain evidence="1 2">N10</strain>
    </source>
</reference>
<dbReference type="AlphaFoldDB" id="A0A7X3FF78"/>
<evidence type="ECO:0000313" key="1">
    <source>
        <dbReference type="EMBL" id="MVO98572.1"/>
    </source>
</evidence>
<accession>A0A7X3FF78</accession>
<dbReference type="OrthoDB" id="2629334at2"/>
<sequence length="80" mass="9467">MISDEQLDQYRVEGTLLRIVRDADPRNDIRGYIVAWSEKKVIVRKRTRKVVELDRGYVYQPYIEARPPEFTLPKEEDGEG</sequence>
<dbReference type="EMBL" id="RHLK01000002">
    <property type="protein sequence ID" value="MVO98572.1"/>
    <property type="molecule type" value="Genomic_DNA"/>
</dbReference>
<keyword evidence="2" id="KW-1185">Reference proteome</keyword>
<comment type="caution">
    <text evidence="1">The sequence shown here is derived from an EMBL/GenBank/DDBJ whole genome shotgun (WGS) entry which is preliminary data.</text>
</comment>
<organism evidence="1 2">
    <name type="scientific">Paenibacillus lutrae</name>
    <dbReference type="NCBI Taxonomy" id="2078573"/>
    <lineage>
        <taxon>Bacteria</taxon>
        <taxon>Bacillati</taxon>
        <taxon>Bacillota</taxon>
        <taxon>Bacilli</taxon>
        <taxon>Bacillales</taxon>
        <taxon>Paenibacillaceae</taxon>
        <taxon>Paenibacillus</taxon>
    </lineage>
</organism>
<protein>
    <submittedName>
        <fullName evidence="1">Uncharacterized protein</fullName>
    </submittedName>
</protein>
<dbReference type="RefSeq" id="WP_157332902.1">
    <property type="nucleotide sequence ID" value="NZ_RHLK01000002.1"/>
</dbReference>
<proteinExistence type="predicted"/>